<evidence type="ECO:0000256" key="8">
    <source>
        <dbReference type="ARBA" id="ARBA00023251"/>
    </source>
</evidence>
<keyword evidence="13" id="KW-1185">Reference proteome</keyword>
<evidence type="ECO:0000256" key="4">
    <source>
        <dbReference type="ARBA" id="ARBA00022679"/>
    </source>
</evidence>
<accession>A0ABQ5UDZ6</accession>
<dbReference type="InterPro" id="IPR011009">
    <property type="entry name" value="Kinase-like_dom_sf"/>
</dbReference>
<evidence type="ECO:0000256" key="6">
    <source>
        <dbReference type="ARBA" id="ARBA00022777"/>
    </source>
</evidence>
<keyword evidence="5 10" id="KW-0547">Nucleotide-binding</keyword>
<reference evidence="12" key="2">
    <citation type="submission" date="2023-01" db="EMBL/GenBank/DDBJ databases">
        <title>Draft genome sequence of Devosia yakushimensis strain NBRC 103855.</title>
        <authorList>
            <person name="Sun Q."/>
            <person name="Mori K."/>
        </authorList>
    </citation>
    <scope>NUCLEOTIDE SEQUENCE</scope>
    <source>
        <strain evidence="12">NBRC 103855</strain>
    </source>
</reference>
<dbReference type="Gene3D" id="3.90.1200.10">
    <property type="match status" value="1"/>
</dbReference>
<keyword evidence="6 10" id="KW-0418">Kinase</keyword>
<dbReference type="PANTHER" id="PTHR21310">
    <property type="entry name" value="AMINOGLYCOSIDE PHOSPHOTRANSFERASE-RELATED-RELATED"/>
    <property type="match status" value="1"/>
</dbReference>
<gene>
    <name evidence="12" type="primary">aph</name>
    <name evidence="12" type="ORF">GCM10007913_16130</name>
</gene>
<dbReference type="InterPro" id="IPR051678">
    <property type="entry name" value="AGP_Transferase"/>
</dbReference>
<sequence length="259" mass="28451">MTPQDIPPAWAAHYGGARWQRQTIGQSSAVVYRLSPPDQTPLFLKGERQAPLAELPGEIARLAWMAQHGVPCPRIIDVTEHAEWQWLLMSALPGHDLASGPIAPDRLIQLYAEALRRLHAIDIADCPFDLRLERKLTLGAARVAAGLVDEDDFDDSRSGWTAAAVFDALQQTTPSGEDLVVCHGDACLPNLLAENGVFTGFIDCGRLGIADRYQDLALAHRSLVYNLDAAAADAFLDAYGVSAPDRERMAYYRMLDELF</sequence>
<dbReference type="EC" id="2.7.1.95" evidence="2"/>
<dbReference type="PIRSF" id="PIRSF000706">
    <property type="entry name" value="Kanamycin_kin"/>
    <property type="match status" value="1"/>
</dbReference>
<dbReference type="EMBL" id="BSNG01000001">
    <property type="protein sequence ID" value="GLQ09681.1"/>
    <property type="molecule type" value="Genomic_DNA"/>
</dbReference>
<dbReference type="CDD" id="cd05150">
    <property type="entry name" value="APH"/>
    <property type="match status" value="1"/>
</dbReference>
<keyword evidence="7 10" id="KW-0067">ATP-binding</keyword>
<dbReference type="RefSeq" id="WP_284389673.1">
    <property type="nucleotide sequence ID" value="NZ_BSNG01000001.1"/>
</dbReference>
<dbReference type="NCBIfam" id="NF033068">
    <property type="entry name" value="APH_3p"/>
    <property type="match status" value="1"/>
</dbReference>
<evidence type="ECO:0000313" key="13">
    <source>
        <dbReference type="Proteomes" id="UP001161406"/>
    </source>
</evidence>
<evidence type="ECO:0000256" key="5">
    <source>
        <dbReference type="ARBA" id="ARBA00022741"/>
    </source>
</evidence>
<evidence type="ECO:0000256" key="2">
    <source>
        <dbReference type="ARBA" id="ARBA00012193"/>
    </source>
</evidence>
<comment type="similarity">
    <text evidence="1 10">Belongs to the aminoglycoside phosphotransferase family.</text>
</comment>
<evidence type="ECO:0000256" key="1">
    <source>
        <dbReference type="ARBA" id="ARBA00006219"/>
    </source>
</evidence>
<proteinExistence type="inferred from homology"/>
<comment type="catalytic activity">
    <reaction evidence="9">
        <text>kanamycin A + ATP = kanamycin 3'-phosphate + ADP + H(+)</text>
        <dbReference type="Rhea" id="RHEA:24256"/>
        <dbReference type="ChEBI" id="CHEBI:15378"/>
        <dbReference type="ChEBI" id="CHEBI:30616"/>
        <dbReference type="ChEBI" id="CHEBI:57909"/>
        <dbReference type="ChEBI" id="CHEBI:58214"/>
        <dbReference type="ChEBI" id="CHEBI:456216"/>
        <dbReference type="EC" id="2.7.1.95"/>
    </reaction>
</comment>
<keyword evidence="4 10" id="KW-0808">Transferase</keyword>
<feature type="domain" description="Aminoglycoside phosphotransferase" evidence="11">
    <location>
        <begin position="25"/>
        <end position="251"/>
    </location>
</feature>
<evidence type="ECO:0000256" key="10">
    <source>
        <dbReference type="PIRNR" id="PIRNR000706"/>
    </source>
</evidence>
<dbReference type="Gene3D" id="3.30.200.20">
    <property type="entry name" value="Phosphorylase Kinase, domain 1"/>
    <property type="match status" value="1"/>
</dbReference>
<dbReference type="SUPFAM" id="SSF56112">
    <property type="entry name" value="Protein kinase-like (PK-like)"/>
    <property type="match status" value="1"/>
</dbReference>
<dbReference type="Pfam" id="PF01636">
    <property type="entry name" value="APH"/>
    <property type="match status" value="1"/>
</dbReference>
<dbReference type="PANTHER" id="PTHR21310:SF41">
    <property type="entry name" value="3'-PHOSPHOTRANSFERASE, PUTATIVE-RELATED"/>
    <property type="match status" value="1"/>
</dbReference>
<name>A0ABQ5UDZ6_9HYPH</name>
<evidence type="ECO:0000256" key="9">
    <source>
        <dbReference type="ARBA" id="ARBA00048925"/>
    </source>
</evidence>
<organism evidence="12 13">
    <name type="scientific">Devosia yakushimensis</name>
    <dbReference type="NCBI Taxonomy" id="470028"/>
    <lineage>
        <taxon>Bacteria</taxon>
        <taxon>Pseudomonadati</taxon>
        <taxon>Pseudomonadota</taxon>
        <taxon>Alphaproteobacteria</taxon>
        <taxon>Hyphomicrobiales</taxon>
        <taxon>Devosiaceae</taxon>
        <taxon>Devosia</taxon>
    </lineage>
</organism>
<reference evidence="12" key="1">
    <citation type="journal article" date="2014" name="Int. J. Syst. Evol. Microbiol.">
        <title>Complete genome of a new Firmicutes species belonging to the dominant human colonic microbiota ('Ruminococcus bicirculans') reveals two chromosomes and a selective capacity to utilize plant glucans.</title>
        <authorList>
            <consortium name="NISC Comparative Sequencing Program"/>
            <person name="Wegmann U."/>
            <person name="Louis P."/>
            <person name="Goesmann A."/>
            <person name="Henrissat B."/>
            <person name="Duncan S.H."/>
            <person name="Flint H.J."/>
        </authorList>
    </citation>
    <scope>NUCLEOTIDE SEQUENCE</scope>
    <source>
        <strain evidence="12">NBRC 103855</strain>
    </source>
</reference>
<dbReference type="InterPro" id="IPR002575">
    <property type="entry name" value="Aminoglycoside_PTrfase"/>
</dbReference>
<evidence type="ECO:0000313" key="12">
    <source>
        <dbReference type="EMBL" id="GLQ09681.1"/>
    </source>
</evidence>
<keyword evidence="8 10" id="KW-0046">Antibiotic resistance</keyword>
<evidence type="ECO:0000259" key="11">
    <source>
        <dbReference type="Pfam" id="PF01636"/>
    </source>
</evidence>
<comment type="caution">
    <text evidence="12">The sequence shown here is derived from an EMBL/GenBank/DDBJ whole genome shotgun (WGS) entry which is preliminary data.</text>
</comment>
<protein>
    <recommendedName>
        <fullName evidence="3">Aminoglycoside 3'-phosphotransferase</fullName>
        <ecNumber evidence="2">2.7.1.95</ecNumber>
    </recommendedName>
</protein>
<evidence type="ECO:0000256" key="7">
    <source>
        <dbReference type="ARBA" id="ARBA00022840"/>
    </source>
</evidence>
<dbReference type="InterPro" id="IPR024165">
    <property type="entry name" value="Kan/Strep_kinase"/>
</dbReference>
<evidence type="ECO:0000256" key="3">
    <source>
        <dbReference type="ARBA" id="ARBA00017903"/>
    </source>
</evidence>
<dbReference type="Proteomes" id="UP001161406">
    <property type="component" value="Unassembled WGS sequence"/>
</dbReference>